<name>A0A1M6CFL3_9RHOB</name>
<dbReference type="OrthoDB" id="9787219at2"/>
<dbReference type="Gene3D" id="3.40.50.720">
    <property type="entry name" value="NAD(P)-binding Rossmann-like Domain"/>
    <property type="match status" value="2"/>
</dbReference>
<dbReference type="AlphaFoldDB" id="A0A1M6CFL3"/>
<dbReference type="Pfam" id="PF02826">
    <property type="entry name" value="2-Hacid_dh_C"/>
    <property type="match status" value="1"/>
</dbReference>
<evidence type="ECO:0000256" key="2">
    <source>
        <dbReference type="ARBA" id="ARBA00023027"/>
    </source>
</evidence>
<dbReference type="EMBL" id="FQZQ01000002">
    <property type="protein sequence ID" value="SHI59830.1"/>
    <property type="molecule type" value="Genomic_DNA"/>
</dbReference>
<reference evidence="5" key="1">
    <citation type="submission" date="2016-11" db="EMBL/GenBank/DDBJ databases">
        <authorList>
            <person name="Varghese N."/>
            <person name="Submissions S."/>
        </authorList>
    </citation>
    <scope>NUCLEOTIDE SEQUENCE [LARGE SCALE GENOMIC DNA]</scope>
    <source>
        <strain evidence="5">DSM 100564</strain>
    </source>
</reference>
<keyword evidence="4" id="KW-0670">Pyruvate</keyword>
<dbReference type="InterPro" id="IPR006140">
    <property type="entry name" value="D-isomer_DH_NAD-bd"/>
</dbReference>
<dbReference type="InterPro" id="IPR036291">
    <property type="entry name" value="NAD(P)-bd_dom_sf"/>
</dbReference>
<feature type="domain" description="D-isomer specific 2-hydroxyacid dehydrogenase NAD-binding" evidence="3">
    <location>
        <begin position="104"/>
        <end position="274"/>
    </location>
</feature>
<keyword evidence="1" id="KW-0560">Oxidoreductase</keyword>
<sequence>MDILFVWEGGDTNRWAADLAKHLGDVKFHVYPNVPNKADIDYALVWLPPLGELQTYPNLKGIISIGAGASHILRDPDLPAAVPVVRLVDDVSVQDMWLYACYWVLHYHRHFDLYRIHQVQHTWDRQTVLTPAQRKVSILGLGAIGGQIALKLAGMGFDVAGWSRSPKNLVDVKCFHGSEGLDQVLNRSEILINMLPATNETAGLLDAENLAMLPTGAALINMGRGDVLDNDALIAALDSGRMAGATLDVFNTEPLPLDDPFWNHPKINMTPHAAGPTNQDSAPRQIANDILRLEQGDVPAHSVNVQAGY</sequence>
<protein>
    <submittedName>
        <fullName evidence="4">Glyoxylate/hydroxypyruvate reductase A</fullName>
    </submittedName>
</protein>
<dbReference type="GO" id="GO:0016491">
    <property type="term" value="F:oxidoreductase activity"/>
    <property type="evidence" value="ECO:0007669"/>
    <property type="project" value="UniProtKB-KW"/>
</dbReference>
<gene>
    <name evidence="4" type="ORF">SAMN05444000_10255</name>
</gene>
<evidence type="ECO:0000313" key="4">
    <source>
        <dbReference type="EMBL" id="SHI59830.1"/>
    </source>
</evidence>
<dbReference type="PANTHER" id="PTHR43333">
    <property type="entry name" value="2-HACID_DH_C DOMAIN-CONTAINING PROTEIN"/>
    <property type="match status" value="1"/>
</dbReference>
<evidence type="ECO:0000256" key="1">
    <source>
        <dbReference type="ARBA" id="ARBA00023002"/>
    </source>
</evidence>
<keyword evidence="5" id="KW-1185">Reference proteome</keyword>
<dbReference type="CDD" id="cd12164">
    <property type="entry name" value="GDH_like_2"/>
    <property type="match status" value="1"/>
</dbReference>
<dbReference type="STRING" id="1470563.SAMN05444000_10255"/>
<dbReference type="Proteomes" id="UP000183982">
    <property type="component" value="Unassembled WGS sequence"/>
</dbReference>
<evidence type="ECO:0000259" key="3">
    <source>
        <dbReference type="Pfam" id="PF02826"/>
    </source>
</evidence>
<evidence type="ECO:0000313" key="5">
    <source>
        <dbReference type="Proteomes" id="UP000183982"/>
    </source>
</evidence>
<keyword evidence="2" id="KW-0520">NAD</keyword>
<dbReference type="PANTHER" id="PTHR43333:SF1">
    <property type="entry name" value="D-ISOMER SPECIFIC 2-HYDROXYACID DEHYDROGENASE NAD-BINDING DOMAIN-CONTAINING PROTEIN"/>
    <property type="match status" value="1"/>
</dbReference>
<dbReference type="GO" id="GO:0051287">
    <property type="term" value="F:NAD binding"/>
    <property type="evidence" value="ECO:0007669"/>
    <property type="project" value="InterPro"/>
</dbReference>
<dbReference type="SUPFAM" id="SSF51735">
    <property type="entry name" value="NAD(P)-binding Rossmann-fold domains"/>
    <property type="match status" value="1"/>
</dbReference>
<organism evidence="4 5">
    <name type="scientific">Shimia gijangensis</name>
    <dbReference type="NCBI Taxonomy" id="1470563"/>
    <lineage>
        <taxon>Bacteria</taxon>
        <taxon>Pseudomonadati</taxon>
        <taxon>Pseudomonadota</taxon>
        <taxon>Alphaproteobacteria</taxon>
        <taxon>Rhodobacterales</taxon>
        <taxon>Roseobacteraceae</taxon>
    </lineage>
</organism>
<dbReference type="RefSeq" id="WP_083599204.1">
    <property type="nucleotide sequence ID" value="NZ_FQZQ01000002.1"/>
</dbReference>
<accession>A0A1M6CFL3</accession>
<proteinExistence type="predicted"/>